<reference evidence="2 3" key="1">
    <citation type="journal article" date="2023" name="Sci. Data">
        <title>Genome assembly of the Korean intertidal mud-creeper Batillaria attramentaria.</title>
        <authorList>
            <person name="Patra A.K."/>
            <person name="Ho P.T."/>
            <person name="Jun S."/>
            <person name="Lee S.J."/>
            <person name="Kim Y."/>
            <person name="Won Y.J."/>
        </authorList>
    </citation>
    <scope>NUCLEOTIDE SEQUENCE [LARGE SCALE GENOMIC DNA]</scope>
    <source>
        <strain evidence="2">Wonlab-2016</strain>
    </source>
</reference>
<dbReference type="Proteomes" id="UP001519460">
    <property type="component" value="Unassembled WGS sequence"/>
</dbReference>
<gene>
    <name evidence="2" type="ORF">BaRGS_00022379</name>
</gene>
<evidence type="ECO:0008006" key="4">
    <source>
        <dbReference type="Google" id="ProtNLM"/>
    </source>
</evidence>
<evidence type="ECO:0000313" key="2">
    <source>
        <dbReference type="EMBL" id="KAK7486331.1"/>
    </source>
</evidence>
<sequence length="197" mass="21597">MAAHSRPLLVFALAVYVGVVVMLVSSIVFKGSTATALGLRATRQLDHDTDHLIHNLSCAEIPNFCGDSVGQIVCAHFCYLEREVPRLTEDLQYETSEVVDTGERYATLNEDEPSESCQDNVGGNLHCALLTDVCTNPYASLLCPRFCGFCTSEQKSTGIKHEKADWVCADMVGTLFKTKEELCADTMGEEACAEFCR</sequence>
<keyword evidence="1" id="KW-1133">Transmembrane helix</keyword>
<protein>
    <recommendedName>
        <fullName evidence="4">ShKT domain-containing protein</fullName>
    </recommendedName>
</protein>
<dbReference type="AlphaFoldDB" id="A0ABD0KH07"/>
<comment type="caution">
    <text evidence="2">The sequence shown here is derived from an EMBL/GenBank/DDBJ whole genome shotgun (WGS) entry which is preliminary data.</text>
</comment>
<keyword evidence="1" id="KW-0812">Transmembrane</keyword>
<keyword evidence="3" id="KW-1185">Reference proteome</keyword>
<proteinExistence type="predicted"/>
<organism evidence="2 3">
    <name type="scientific">Batillaria attramentaria</name>
    <dbReference type="NCBI Taxonomy" id="370345"/>
    <lineage>
        <taxon>Eukaryota</taxon>
        <taxon>Metazoa</taxon>
        <taxon>Spiralia</taxon>
        <taxon>Lophotrochozoa</taxon>
        <taxon>Mollusca</taxon>
        <taxon>Gastropoda</taxon>
        <taxon>Caenogastropoda</taxon>
        <taxon>Sorbeoconcha</taxon>
        <taxon>Cerithioidea</taxon>
        <taxon>Batillariidae</taxon>
        <taxon>Batillaria</taxon>
    </lineage>
</organism>
<name>A0ABD0KH07_9CAEN</name>
<evidence type="ECO:0000313" key="3">
    <source>
        <dbReference type="Proteomes" id="UP001519460"/>
    </source>
</evidence>
<feature type="transmembrane region" description="Helical" evidence="1">
    <location>
        <begin position="7"/>
        <end position="29"/>
    </location>
</feature>
<dbReference type="EMBL" id="JACVVK020000180">
    <property type="protein sequence ID" value="KAK7486331.1"/>
    <property type="molecule type" value="Genomic_DNA"/>
</dbReference>
<keyword evidence="1" id="KW-0472">Membrane</keyword>
<evidence type="ECO:0000256" key="1">
    <source>
        <dbReference type="SAM" id="Phobius"/>
    </source>
</evidence>
<accession>A0ABD0KH07</accession>